<dbReference type="SUPFAM" id="SSF52058">
    <property type="entry name" value="L domain-like"/>
    <property type="match status" value="1"/>
</dbReference>
<dbReference type="RefSeq" id="XP_056692693.1">
    <property type="nucleotide sequence ID" value="XM_056836715.1"/>
</dbReference>
<evidence type="ECO:0000313" key="2">
    <source>
        <dbReference type="RefSeq" id="XP_056692693.1"/>
    </source>
</evidence>
<protein>
    <submittedName>
        <fullName evidence="2">Probably inactive leucine-rich repeat receptor-like protein kinase At3g28040</fullName>
    </submittedName>
</protein>
<proteinExistence type="predicted"/>
<dbReference type="Proteomes" id="UP000813463">
    <property type="component" value="Chromosome 2"/>
</dbReference>
<organism evidence="1 2">
    <name type="scientific">Spinacia oleracea</name>
    <name type="common">Spinach</name>
    <dbReference type="NCBI Taxonomy" id="3562"/>
    <lineage>
        <taxon>Eukaryota</taxon>
        <taxon>Viridiplantae</taxon>
        <taxon>Streptophyta</taxon>
        <taxon>Embryophyta</taxon>
        <taxon>Tracheophyta</taxon>
        <taxon>Spermatophyta</taxon>
        <taxon>Magnoliopsida</taxon>
        <taxon>eudicotyledons</taxon>
        <taxon>Gunneridae</taxon>
        <taxon>Pentapetalae</taxon>
        <taxon>Caryophyllales</taxon>
        <taxon>Chenopodiaceae</taxon>
        <taxon>Chenopodioideae</taxon>
        <taxon>Anserineae</taxon>
        <taxon>Spinacia</taxon>
    </lineage>
</organism>
<dbReference type="InterPro" id="IPR032675">
    <property type="entry name" value="LRR_dom_sf"/>
</dbReference>
<accession>A0ABM3RAP7</accession>
<reference evidence="1" key="1">
    <citation type="journal article" date="2021" name="Nat. Commun.">
        <title>Genomic analyses provide insights into spinach domestication and the genetic basis of agronomic traits.</title>
        <authorList>
            <person name="Cai X."/>
            <person name="Sun X."/>
            <person name="Xu C."/>
            <person name="Sun H."/>
            <person name="Wang X."/>
            <person name="Ge C."/>
            <person name="Zhang Z."/>
            <person name="Wang Q."/>
            <person name="Fei Z."/>
            <person name="Jiao C."/>
            <person name="Wang Q."/>
        </authorList>
    </citation>
    <scope>NUCLEOTIDE SEQUENCE [LARGE SCALE GENOMIC DNA]</scope>
    <source>
        <strain evidence="1">cv. Varoflay</strain>
    </source>
</reference>
<sequence>MNVLDLRESKLIGSIPAEIRKATSLQELILENNFIKGIIPPSLEHCSSLSVLYGKSYTKTAKNCMEKGGQRISRGLSASLPT</sequence>
<reference evidence="2" key="2">
    <citation type="submission" date="2025-08" db="UniProtKB">
        <authorList>
            <consortium name="RefSeq"/>
        </authorList>
    </citation>
    <scope>IDENTIFICATION</scope>
    <source>
        <tissue evidence="2">Leaf</tissue>
    </source>
</reference>
<dbReference type="Pfam" id="PF00560">
    <property type="entry name" value="LRR_1"/>
    <property type="match status" value="1"/>
</dbReference>
<dbReference type="GeneID" id="110790938"/>
<name>A0ABM3RAP7_SPIOL</name>
<gene>
    <name evidence="2" type="primary">LOC110790938</name>
</gene>
<evidence type="ECO:0000313" key="1">
    <source>
        <dbReference type="Proteomes" id="UP000813463"/>
    </source>
</evidence>
<keyword evidence="1" id="KW-1185">Reference proteome</keyword>
<dbReference type="Gene3D" id="3.80.10.10">
    <property type="entry name" value="Ribonuclease Inhibitor"/>
    <property type="match status" value="1"/>
</dbReference>
<dbReference type="InterPro" id="IPR001611">
    <property type="entry name" value="Leu-rich_rpt"/>
</dbReference>